<keyword evidence="4" id="KW-1185">Reference proteome</keyword>
<evidence type="ECO:0000313" key="3">
    <source>
        <dbReference type="EMBL" id="KAG8560199.1"/>
    </source>
</evidence>
<keyword evidence="2" id="KW-1133">Transmembrane helix</keyword>
<reference evidence="3" key="1">
    <citation type="thesis" date="2020" institute="ProQuest LLC" country="789 East Eisenhower Parkway, Ann Arbor, MI, USA">
        <title>Comparative Genomics and Chromosome Evolution.</title>
        <authorList>
            <person name="Mudd A.B."/>
        </authorList>
    </citation>
    <scope>NUCLEOTIDE SEQUENCE</scope>
    <source>
        <strain evidence="3">237g6f4</strain>
        <tissue evidence="3">Blood</tissue>
    </source>
</reference>
<feature type="compositionally biased region" description="Polar residues" evidence="1">
    <location>
        <begin position="639"/>
        <end position="648"/>
    </location>
</feature>
<dbReference type="AlphaFoldDB" id="A0AAV7AF74"/>
<organism evidence="3 4">
    <name type="scientific">Engystomops pustulosus</name>
    <name type="common">Tungara frog</name>
    <name type="synonym">Physalaemus pustulosus</name>
    <dbReference type="NCBI Taxonomy" id="76066"/>
    <lineage>
        <taxon>Eukaryota</taxon>
        <taxon>Metazoa</taxon>
        <taxon>Chordata</taxon>
        <taxon>Craniata</taxon>
        <taxon>Vertebrata</taxon>
        <taxon>Euteleostomi</taxon>
        <taxon>Amphibia</taxon>
        <taxon>Batrachia</taxon>
        <taxon>Anura</taxon>
        <taxon>Neobatrachia</taxon>
        <taxon>Hyloidea</taxon>
        <taxon>Leptodactylidae</taxon>
        <taxon>Leiuperinae</taxon>
        <taxon>Engystomops</taxon>
    </lineage>
</organism>
<feature type="region of interest" description="Disordered" evidence="1">
    <location>
        <begin position="701"/>
        <end position="732"/>
    </location>
</feature>
<evidence type="ECO:0000256" key="1">
    <source>
        <dbReference type="SAM" id="MobiDB-lite"/>
    </source>
</evidence>
<evidence type="ECO:0000256" key="2">
    <source>
        <dbReference type="SAM" id="Phobius"/>
    </source>
</evidence>
<keyword evidence="2" id="KW-0472">Membrane</keyword>
<feature type="region of interest" description="Disordered" evidence="1">
    <location>
        <begin position="449"/>
        <end position="522"/>
    </location>
</feature>
<evidence type="ECO:0000313" key="4">
    <source>
        <dbReference type="Proteomes" id="UP000824782"/>
    </source>
</evidence>
<proteinExistence type="predicted"/>
<gene>
    <name evidence="3" type="ORF">GDO81_014838</name>
</gene>
<feature type="compositionally biased region" description="Acidic residues" evidence="1">
    <location>
        <begin position="413"/>
        <end position="423"/>
    </location>
</feature>
<feature type="region of interest" description="Disordered" evidence="1">
    <location>
        <begin position="542"/>
        <end position="609"/>
    </location>
</feature>
<protein>
    <submittedName>
        <fullName evidence="3">Uncharacterized protein</fullName>
    </submittedName>
</protein>
<accession>A0AAV7AF74</accession>
<keyword evidence="2" id="KW-0812">Transmembrane</keyword>
<dbReference type="Proteomes" id="UP000824782">
    <property type="component" value="Unassembled WGS sequence"/>
</dbReference>
<feature type="transmembrane region" description="Helical" evidence="2">
    <location>
        <begin position="800"/>
        <end position="818"/>
    </location>
</feature>
<feature type="compositionally biased region" description="Basic and acidic residues" evidence="1">
    <location>
        <begin position="559"/>
        <end position="568"/>
    </location>
</feature>
<feature type="transmembrane region" description="Helical" evidence="2">
    <location>
        <begin position="824"/>
        <end position="842"/>
    </location>
</feature>
<name>A0AAV7AF74_ENGPU</name>
<dbReference type="EMBL" id="WNYA01000007">
    <property type="protein sequence ID" value="KAG8560199.1"/>
    <property type="molecule type" value="Genomic_DNA"/>
</dbReference>
<sequence>MDSKVTVLELQKDFSVTQHEVPLRFPRVSRNRLVIVTNQRSHLHLLSRSAGDLGTEETVRSCFFCTQGGVQEKNIFHYGVSTKIFALTGPHDCEVHVLLKPSEISRLSSNFNLTGFVISCLTKKEYQESVSSIIGGHEANVTELCRAAGQFCSFSEDNIVDGYCEELIRTLNEKVGASFVGQEKMEDMRIGALVALVAAELAASVPTSFDYRVIKDKTQEDQGEQIQQMIKVFDVMAELLTVSHQGKRVQIIFRNPCPDNWASGGKKSVQSGETFIFGLCHKVVSISENKSEIQFLQNLQESYDLVAVFHLPAFVEHLLMTSAWRNKIERFLKEEDHRKEIALELSSLAERFICSKSCPKKTFVKEFQEKMIQKWSGVDALSVGDEIVCSFGILVAILAAVTTKSVVDSKDNEEVEETSEELVDTVGPPGTTLDDGINSFESITTGVADEHGGAQPNLYGSPDDLAKVEHKGSDVGIGHAESKISSTDDPGTADQGDIKGSPKAGRCDPDPPGPTLLVDIVGAPGTTLDDGINSFESITTGVADEHGGAQPNLYGSPDDLAKVEHKSGDSGIGHAESMINSSNDPGTGDQGDIKGSPKAGRCVPDPSGPEALNIVVQKIDNDDGNDEFVKNPGTKFCAGQSSPTSSQAEDGLYLQGRSGDPNLDDSEVDMIGRVDQPSSIGAGENKSAEVGLGCVTSKIVSTHDQGTPDHGGINSSAKTREPPTEPPCADEMAENHDVDKNIRKYLEAKNYDDETEAEGGLHRQGRVGAPNLDGLHADRDCSTGGLDKALETKDSSRNRGLNKIFIGLMCLLVVAMLTNVLPQSLGWGLVAIILGLLALEWITRQQPLVPSTP</sequence>
<feature type="compositionally biased region" description="Basic and acidic residues" evidence="1">
    <location>
        <begin position="464"/>
        <end position="473"/>
    </location>
</feature>
<feature type="region of interest" description="Disordered" evidence="1">
    <location>
        <begin position="623"/>
        <end position="666"/>
    </location>
</feature>
<feature type="region of interest" description="Disordered" evidence="1">
    <location>
        <begin position="411"/>
        <end position="436"/>
    </location>
</feature>
<comment type="caution">
    <text evidence="3">The sequence shown here is derived from an EMBL/GenBank/DDBJ whole genome shotgun (WGS) entry which is preliminary data.</text>
</comment>